<evidence type="ECO:0000313" key="10">
    <source>
        <dbReference type="Proteomes" id="UP000665181"/>
    </source>
</evidence>
<feature type="active site" evidence="5">
    <location>
        <position position="248"/>
    </location>
</feature>
<dbReference type="FunFam" id="3.40.309.10:FF:000003">
    <property type="entry name" value="Aldehyde dehydrogenase"/>
    <property type="match status" value="1"/>
</dbReference>
<dbReference type="Pfam" id="PF00171">
    <property type="entry name" value="Aldedh"/>
    <property type="match status" value="1"/>
</dbReference>
<comment type="similarity">
    <text evidence="1 4 7">Belongs to the aldehyde dehydrogenase family.</text>
</comment>
<accession>A0A8I2B6J7</accession>
<dbReference type="InterPro" id="IPR012394">
    <property type="entry name" value="Aldehyde_DH_NAD(P)"/>
</dbReference>
<dbReference type="Gene3D" id="3.40.309.10">
    <property type="entry name" value="Aldehyde Dehydrogenase, Chain A, domain 2"/>
    <property type="match status" value="1"/>
</dbReference>
<evidence type="ECO:0000256" key="2">
    <source>
        <dbReference type="ARBA" id="ARBA00023002"/>
    </source>
</evidence>
<comment type="caution">
    <text evidence="9">The sequence shown here is derived from an EMBL/GenBank/DDBJ whole genome shotgun (WGS) entry which is preliminary data.</text>
</comment>
<dbReference type="AlphaFoldDB" id="A0A8I2B6J7"/>
<evidence type="ECO:0000256" key="4">
    <source>
        <dbReference type="PIRNR" id="PIRNR036492"/>
    </source>
</evidence>
<evidence type="ECO:0000313" key="9">
    <source>
        <dbReference type="EMBL" id="MBO3794084.1"/>
    </source>
</evidence>
<evidence type="ECO:0000256" key="1">
    <source>
        <dbReference type="ARBA" id="ARBA00009986"/>
    </source>
</evidence>
<sequence>MEQKVKDDIQRVFQLQKKQQKALRASTAEQRKEKLQRFLDSVIAHEEEIIEAIRKDVRKPYHEVKKAEIEGTKKAIRDNMNNLEQWMAPKEVGSSLSPEANGILMYEPKGVTLILGPWNYPFMLTMAPLAASLAAGNSAIVKLSDFTMNTSNIAAKVIRDAFDEKEVAIFEGEVEVATELLDQPFDHIFFTGSTNVGKIVMTAAAKHLASVTLELGGKSPTIIDSEYDLMDAAKKIAVGKFVNAGQTCIAPDYLFIKKDVQDRFAGILQTVVNAGFMEDDHTPDRNKFTQIVNDRNFNRVKDLFDDAIEKGAEVVFGGVFDASDRTISPTVLKNVTPDMKIMQEEIFAPILPMMNYEDIDEVIDYVNDRDKPLALYVFSKNQDLIDNVLQHTTSGNAAINDVVVHFSDVNLPFGGVNTSGIGSYHGVYGFKEFSHEKGVFIQASK</sequence>
<dbReference type="PROSITE" id="PS00687">
    <property type="entry name" value="ALDEHYDE_DEHYDR_GLU"/>
    <property type="match status" value="1"/>
</dbReference>
<dbReference type="InterPro" id="IPR015590">
    <property type="entry name" value="Aldehyde_DH_dom"/>
</dbReference>
<organism evidence="9 10">
    <name type="scientific">Bacillus subtilis</name>
    <dbReference type="NCBI Taxonomy" id="1423"/>
    <lineage>
        <taxon>Bacteria</taxon>
        <taxon>Bacillati</taxon>
        <taxon>Bacillota</taxon>
        <taxon>Bacilli</taxon>
        <taxon>Bacillales</taxon>
        <taxon>Bacillaceae</taxon>
        <taxon>Bacillus</taxon>
    </lineage>
</organism>
<dbReference type="GO" id="GO:0004029">
    <property type="term" value="F:aldehyde dehydrogenase (NAD+) activity"/>
    <property type="evidence" value="ECO:0007669"/>
    <property type="project" value="TreeGrafter"/>
</dbReference>
<dbReference type="InterPro" id="IPR029510">
    <property type="entry name" value="Ald_DH_CS_GLU"/>
</dbReference>
<dbReference type="PANTHER" id="PTHR43570">
    <property type="entry name" value="ALDEHYDE DEHYDROGENASE"/>
    <property type="match status" value="1"/>
</dbReference>
<evidence type="ECO:0000259" key="8">
    <source>
        <dbReference type="Pfam" id="PF00171"/>
    </source>
</evidence>
<evidence type="ECO:0000256" key="5">
    <source>
        <dbReference type="PIRSR" id="PIRSR036492-1"/>
    </source>
</evidence>
<dbReference type="InterPro" id="IPR016160">
    <property type="entry name" value="Ald_DH_CS_CYS"/>
</dbReference>
<dbReference type="EMBL" id="JAGFPW010000004">
    <property type="protein sequence ID" value="MBO3794084.1"/>
    <property type="molecule type" value="Genomic_DNA"/>
</dbReference>
<evidence type="ECO:0000256" key="6">
    <source>
        <dbReference type="PROSITE-ProRule" id="PRU10007"/>
    </source>
</evidence>
<feature type="domain" description="Aldehyde dehydrogenase" evidence="8">
    <location>
        <begin position="5"/>
        <end position="437"/>
    </location>
</feature>
<protein>
    <recommendedName>
        <fullName evidence="4">Aldehyde dehydrogenase</fullName>
    </recommendedName>
</protein>
<dbReference type="PROSITE" id="PS00070">
    <property type="entry name" value="ALDEHYDE_DEHYDR_CYS"/>
    <property type="match status" value="1"/>
</dbReference>
<evidence type="ECO:0000256" key="3">
    <source>
        <dbReference type="ARBA" id="ARBA00023027"/>
    </source>
</evidence>
<dbReference type="GO" id="GO:0005737">
    <property type="term" value="C:cytoplasm"/>
    <property type="evidence" value="ECO:0007669"/>
    <property type="project" value="TreeGrafter"/>
</dbReference>
<dbReference type="FunFam" id="3.40.605.10:FF:000004">
    <property type="entry name" value="Aldehyde dehydrogenase"/>
    <property type="match status" value="1"/>
</dbReference>
<dbReference type="GO" id="GO:0006081">
    <property type="term" value="P:aldehyde metabolic process"/>
    <property type="evidence" value="ECO:0007669"/>
    <property type="project" value="InterPro"/>
</dbReference>
<proteinExistence type="inferred from homology"/>
<dbReference type="SUPFAM" id="SSF53720">
    <property type="entry name" value="ALDH-like"/>
    <property type="match status" value="1"/>
</dbReference>
<dbReference type="PANTHER" id="PTHR43570:SF20">
    <property type="entry name" value="ALDEHYDE DEHYDROGENASE ALDX-RELATED"/>
    <property type="match status" value="1"/>
</dbReference>
<evidence type="ECO:0000256" key="7">
    <source>
        <dbReference type="RuleBase" id="RU003345"/>
    </source>
</evidence>
<dbReference type="PIRSF" id="PIRSF036492">
    <property type="entry name" value="ALDH"/>
    <property type="match status" value="1"/>
</dbReference>
<dbReference type="InterPro" id="IPR016163">
    <property type="entry name" value="Ald_DH_C"/>
</dbReference>
<dbReference type="InterPro" id="IPR016162">
    <property type="entry name" value="Ald_DH_N"/>
</dbReference>
<dbReference type="Gene3D" id="3.40.605.10">
    <property type="entry name" value="Aldehyde Dehydrogenase, Chain A, domain 1"/>
    <property type="match status" value="1"/>
</dbReference>
<dbReference type="InterPro" id="IPR016161">
    <property type="entry name" value="Ald_DH/histidinol_DH"/>
</dbReference>
<reference evidence="9" key="1">
    <citation type="submission" date="2021-03" db="EMBL/GenBank/DDBJ databases">
        <title>Isolation of Bacillus subtilis from fermented food sample.</title>
        <authorList>
            <person name="Lakshmanan V."/>
            <person name="Athira K."/>
            <person name="Rajagopal K."/>
        </authorList>
    </citation>
    <scope>NUCLEOTIDE SEQUENCE</scope>
    <source>
        <strain evidence="9">S1</strain>
    </source>
</reference>
<gene>
    <name evidence="9" type="ORF">J5227_07105</name>
</gene>
<name>A0A8I2B6J7_BACIU</name>
<feature type="active site" evidence="5 6">
    <location>
        <position position="214"/>
    </location>
</feature>
<keyword evidence="3" id="KW-0520">NAD</keyword>
<dbReference type="RefSeq" id="WP_208556198.1">
    <property type="nucleotide sequence ID" value="NZ_JAGFPW010000004.1"/>
</dbReference>
<dbReference type="Proteomes" id="UP000665181">
    <property type="component" value="Unassembled WGS sequence"/>
</dbReference>
<keyword evidence="2 4" id="KW-0560">Oxidoreductase</keyword>
<dbReference type="CDD" id="cd07134">
    <property type="entry name" value="ALDH_AlkH-like"/>
    <property type="match status" value="1"/>
</dbReference>